<sequence length="363" mass="40126">MLRALLLFALIPAAFAKHVIRQTYISSADLNVLLLSHNPERTLNFDLLASIPKNIIVSINEISDHYEFSLIIGRAGLRKKLNSSVPMIRGRTDQKTFVKDDLELTIISTLECAKDFYGPLCDQVCQSDAHQAVNKRCDDLGRIRCDYGWMGPQCSQAVDPRQCGCQNQGICVSTKQFPSIGESPDRLTCECRNGFQGDVCEIATRLNASQPTVDACTLGNLCMNGAQCFSNGPKYFCACQPGFFGNYCELNGSTDSPDSTTLTLSTLQLFVIILSIAILIVGCFTYKRRHSRLDALARLPVIEPFEVAIPTRSMLVNTEQKVFTIDDGRYSSAPTKKAFEVVYSEIQKPPPPPTIPLPEPKVV</sequence>
<organism evidence="12 13">
    <name type="scientific">Caenorhabditis bovis</name>
    <dbReference type="NCBI Taxonomy" id="2654633"/>
    <lineage>
        <taxon>Eukaryota</taxon>
        <taxon>Metazoa</taxon>
        <taxon>Ecdysozoa</taxon>
        <taxon>Nematoda</taxon>
        <taxon>Chromadorea</taxon>
        <taxon>Rhabditida</taxon>
        <taxon>Rhabditina</taxon>
        <taxon>Rhabditomorpha</taxon>
        <taxon>Rhabditoidea</taxon>
        <taxon>Rhabditidae</taxon>
        <taxon>Peloderinae</taxon>
        <taxon>Caenorhabditis</taxon>
    </lineage>
</organism>
<protein>
    <recommendedName>
        <fullName evidence="7">Delta-like protein</fullName>
    </recommendedName>
</protein>
<feature type="disulfide bond" evidence="6">
    <location>
        <begin position="125"/>
        <end position="137"/>
    </location>
</feature>
<comment type="subcellular location">
    <subcellularLocation>
        <location evidence="7">Membrane</location>
        <topology evidence="7">Single-pass type I membrane protein</topology>
    </subcellularLocation>
</comment>
<comment type="caution">
    <text evidence="12">The sequence shown here is derived from an EMBL/GenBank/DDBJ whole genome shotgun (WGS) entry which is preliminary data.</text>
</comment>
<keyword evidence="7 9" id="KW-0732">Signal</keyword>
<dbReference type="Pfam" id="PF01414">
    <property type="entry name" value="DSL"/>
    <property type="match status" value="1"/>
</dbReference>
<dbReference type="CDD" id="cd00054">
    <property type="entry name" value="EGF_CA"/>
    <property type="match status" value="1"/>
</dbReference>
<dbReference type="GO" id="GO:0005112">
    <property type="term" value="F:Notch binding"/>
    <property type="evidence" value="ECO:0007669"/>
    <property type="project" value="InterPro"/>
</dbReference>
<dbReference type="PANTHER" id="PTHR22669:SF8">
    <property type="entry name" value="PROTEIN LAG-2"/>
    <property type="match status" value="1"/>
</dbReference>
<dbReference type="InterPro" id="IPR039178">
    <property type="entry name" value="Lag2"/>
</dbReference>
<comment type="caution">
    <text evidence="5">Lacks conserved residue(s) required for the propagation of feature annotation.</text>
</comment>
<dbReference type="InterPro" id="IPR001774">
    <property type="entry name" value="DSL"/>
</dbReference>
<feature type="domain" description="DSL" evidence="11">
    <location>
        <begin position="110"/>
        <end position="154"/>
    </location>
</feature>
<feature type="chain" id="PRO_5035779725" description="Delta-like protein" evidence="9">
    <location>
        <begin position="17"/>
        <end position="363"/>
    </location>
</feature>
<dbReference type="Gene3D" id="2.10.25.140">
    <property type="match status" value="1"/>
</dbReference>
<name>A0A8S1E842_9PELO</name>
<dbReference type="InterPro" id="IPR000742">
    <property type="entry name" value="EGF"/>
</dbReference>
<evidence type="ECO:0000313" key="13">
    <source>
        <dbReference type="Proteomes" id="UP000494206"/>
    </source>
</evidence>
<dbReference type="PROSITE" id="PS51051">
    <property type="entry name" value="DSL"/>
    <property type="match status" value="1"/>
</dbReference>
<dbReference type="EMBL" id="CADEPM010000001">
    <property type="protein sequence ID" value="CAB3397083.1"/>
    <property type="molecule type" value="Genomic_DNA"/>
</dbReference>
<dbReference type="SMART" id="SM00179">
    <property type="entry name" value="EGF_CA"/>
    <property type="match status" value="1"/>
</dbReference>
<keyword evidence="3 7" id="KW-0677">Repeat</keyword>
<feature type="disulfide bond" evidence="6">
    <location>
        <begin position="112"/>
        <end position="121"/>
    </location>
</feature>
<evidence type="ECO:0000313" key="12">
    <source>
        <dbReference type="EMBL" id="CAB3397083.1"/>
    </source>
</evidence>
<dbReference type="GO" id="GO:0005509">
    <property type="term" value="F:calcium ion binding"/>
    <property type="evidence" value="ECO:0007669"/>
    <property type="project" value="InterPro"/>
</dbReference>
<reference evidence="12 13" key="1">
    <citation type="submission" date="2020-04" db="EMBL/GenBank/DDBJ databases">
        <authorList>
            <person name="Laetsch R D."/>
            <person name="Stevens L."/>
            <person name="Kumar S."/>
            <person name="Blaxter L. M."/>
        </authorList>
    </citation>
    <scope>NUCLEOTIDE SEQUENCE [LARGE SCALE GENOMIC DNA]</scope>
</reference>
<dbReference type="PROSITE" id="PS50026">
    <property type="entry name" value="EGF_3"/>
    <property type="match status" value="2"/>
</dbReference>
<dbReference type="GO" id="GO:0001708">
    <property type="term" value="P:cell fate specification"/>
    <property type="evidence" value="ECO:0007669"/>
    <property type="project" value="InterPro"/>
</dbReference>
<dbReference type="SUPFAM" id="SSF57196">
    <property type="entry name" value="EGF/Laminin"/>
    <property type="match status" value="2"/>
</dbReference>
<dbReference type="Proteomes" id="UP000494206">
    <property type="component" value="Unassembled WGS sequence"/>
</dbReference>
<keyword evidence="4 5" id="KW-1015">Disulfide bond</keyword>
<gene>
    <name evidence="12" type="ORF">CBOVIS_LOCUS550</name>
</gene>
<dbReference type="Pfam" id="PF00008">
    <property type="entry name" value="EGF"/>
    <property type="match status" value="1"/>
</dbReference>
<keyword evidence="13" id="KW-1185">Reference proteome</keyword>
<evidence type="ECO:0000256" key="2">
    <source>
        <dbReference type="ARBA" id="ARBA00022536"/>
    </source>
</evidence>
<dbReference type="PROSITE" id="PS00022">
    <property type="entry name" value="EGF_1"/>
    <property type="match status" value="2"/>
</dbReference>
<dbReference type="SMART" id="SM00051">
    <property type="entry name" value="DSL"/>
    <property type="match status" value="1"/>
</dbReference>
<evidence type="ECO:0000256" key="3">
    <source>
        <dbReference type="ARBA" id="ARBA00022737"/>
    </source>
</evidence>
<dbReference type="AlphaFoldDB" id="A0A8S1E842"/>
<feature type="disulfide bond" evidence="6">
    <location>
        <begin position="145"/>
        <end position="154"/>
    </location>
</feature>
<dbReference type="OrthoDB" id="5813299at2759"/>
<feature type="disulfide bond" evidence="5">
    <location>
        <begin position="239"/>
        <end position="248"/>
    </location>
</feature>
<evidence type="ECO:0000256" key="4">
    <source>
        <dbReference type="ARBA" id="ARBA00023157"/>
    </source>
</evidence>
<dbReference type="Gene3D" id="2.10.25.10">
    <property type="entry name" value="Laminin"/>
    <property type="match status" value="2"/>
</dbReference>
<keyword evidence="7 8" id="KW-0812">Transmembrane</keyword>
<evidence type="ECO:0000256" key="9">
    <source>
        <dbReference type="SAM" id="SignalP"/>
    </source>
</evidence>
<evidence type="ECO:0000256" key="8">
    <source>
        <dbReference type="SAM" id="Phobius"/>
    </source>
</evidence>
<keyword evidence="7 8" id="KW-0472">Membrane</keyword>
<feature type="transmembrane region" description="Helical" evidence="8">
    <location>
        <begin position="267"/>
        <end position="286"/>
    </location>
</feature>
<dbReference type="SMART" id="SM00181">
    <property type="entry name" value="EGF"/>
    <property type="match status" value="2"/>
</dbReference>
<evidence type="ECO:0000259" key="11">
    <source>
        <dbReference type="PROSITE" id="PS51051"/>
    </source>
</evidence>
<feature type="domain" description="EGF-like" evidence="10">
    <location>
        <begin position="212"/>
        <end position="249"/>
    </location>
</feature>
<dbReference type="PROSITE" id="PS01186">
    <property type="entry name" value="EGF_2"/>
    <property type="match status" value="2"/>
</dbReference>
<feature type="disulfide bond" evidence="5">
    <location>
        <begin position="191"/>
        <end position="200"/>
    </location>
</feature>
<feature type="signal peptide" evidence="9">
    <location>
        <begin position="1"/>
        <end position="16"/>
    </location>
</feature>
<evidence type="ECO:0000256" key="5">
    <source>
        <dbReference type="PROSITE-ProRule" id="PRU00076"/>
    </source>
</evidence>
<keyword evidence="2 5" id="KW-0245">EGF-like domain</keyword>
<evidence type="ECO:0000256" key="6">
    <source>
        <dbReference type="PROSITE-ProRule" id="PRU00377"/>
    </source>
</evidence>
<proteinExistence type="predicted"/>
<evidence type="ECO:0000256" key="1">
    <source>
        <dbReference type="ARBA" id="ARBA00022473"/>
    </source>
</evidence>
<evidence type="ECO:0000256" key="7">
    <source>
        <dbReference type="RuleBase" id="RU280815"/>
    </source>
</evidence>
<dbReference type="InterPro" id="IPR001881">
    <property type="entry name" value="EGF-like_Ca-bd_dom"/>
</dbReference>
<evidence type="ECO:0000259" key="10">
    <source>
        <dbReference type="PROSITE" id="PS50026"/>
    </source>
</evidence>
<accession>A0A8S1E842</accession>
<comment type="function">
    <text evidence="7">Putative Notch ligand involved in the mediation of Notch signaling.</text>
</comment>
<dbReference type="PANTHER" id="PTHR22669">
    <property type="entry name" value="DELTA/SERRATE/LAG-2 DOMAIN PROTEIN"/>
    <property type="match status" value="1"/>
</dbReference>
<dbReference type="GO" id="GO:0007219">
    <property type="term" value="P:Notch signaling pathway"/>
    <property type="evidence" value="ECO:0007669"/>
    <property type="project" value="InterPro"/>
</dbReference>
<dbReference type="GO" id="GO:0005886">
    <property type="term" value="C:plasma membrane"/>
    <property type="evidence" value="ECO:0007669"/>
    <property type="project" value="TreeGrafter"/>
</dbReference>
<keyword evidence="1 7" id="KW-0217">Developmental protein</keyword>
<keyword evidence="7 8" id="KW-1133">Transmembrane helix</keyword>
<feature type="domain" description="EGF-like" evidence="10">
    <location>
        <begin position="159"/>
        <end position="201"/>
    </location>
</feature>